<evidence type="ECO:0000256" key="6">
    <source>
        <dbReference type="HAMAP-Rule" id="MF_01930"/>
    </source>
</evidence>
<dbReference type="Proteomes" id="UP000432089">
    <property type="component" value="Unassembled WGS sequence"/>
</dbReference>
<evidence type="ECO:0000313" key="8">
    <source>
        <dbReference type="EMBL" id="KAB0680691.1"/>
    </source>
</evidence>
<feature type="active site" description="Proton donor" evidence="6">
    <location>
        <position position="113"/>
    </location>
</feature>
<proteinExistence type="inferred from homology"/>
<dbReference type="InterPro" id="IPR004607">
    <property type="entry name" value="GART"/>
</dbReference>
<keyword evidence="2 6" id="KW-0808">Transferase</keyword>
<keyword evidence="9" id="KW-1185">Reference proteome</keyword>
<dbReference type="AlphaFoldDB" id="A0A7V7PQM2"/>
<reference evidence="8 9" key="1">
    <citation type="submission" date="2019-09" db="EMBL/GenBank/DDBJ databases">
        <title>YIM 132180 draft genome.</title>
        <authorList>
            <person name="Zhang K."/>
        </authorList>
    </citation>
    <scope>NUCLEOTIDE SEQUENCE [LARGE SCALE GENOMIC DNA]</scope>
    <source>
        <strain evidence="8 9">YIM 132180</strain>
    </source>
</reference>
<dbReference type="PANTHER" id="PTHR43369">
    <property type="entry name" value="PHOSPHORIBOSYLGLYCINAMIDE FORMYLTRANSFERASE"/>
    <property type="match status" value="1"/>
</dbReference>
<feature type="binding site" evidence="6">
    <location>
        <position position="69"/>
    </location>
    <ligand>
        <name>(6R)-10-formyltetrahydrofolate</name>
        <dbReference type="ChEBI" id="CHEBI:195366"/>
    </ligand>
</feature>
<sequence length="199" mass="21227">MTEARKRIVVLISGRGSNMAALVDAAKAPDYPGEVVAVLSDKPDAAGLVFAAEAGIETAAFPRKAYGSKAEHEAAFVAAIDHAQPDLVCLAGFMRVLSADFVTRYAGRLINIHPSLLPKFPGLDTHARAIEAGETRHGCTVHFVTKEVDAGPVVAQAPVPVEPDDTPETLASRVLMEEHKLYPKAVATVLRNLSRNVIR</sequence>
<evidence type="ECO:0000313" key="9">
    <source>
        <dbReference type="Proteomes" id="UP000432089"/>
    </source>
</evidence>
<dbReference type="PROSITE" id="PS00373">
    <property type="entry name" value="GART"/>
    <property type="match status" value="1"/>
</dbReference>
<dbReference type="InterPro" id="IPR036477">
    <property type="entry name" value="Formyl_transf_N_sf"/>
</dbReference>
<organism evidence="8 9">
    <name type="scientific">Plantimonas leprariae</name>
    <dbReference type="NCBI Taxonomy" id="2615207"/>
    <lineage>
        <taxon>Bacteria</taxon>
        <taxon>Pseudomonadati</taxon>
        <taxon>Pseudomonadota</taxon>
        <taxon>Alphaproteobacteria</taxon>
        <taxon>Hyphomicrobiales</taxon>
        <taxon>Aurantimonadaceae</taxon>
        <taxon>Plantimonas</taxon>
    </lineage>
</organism>
<comment type="similarity">
    <text evidence="4 6">Belongs to the GART family.</text>
</comment>
<comment type="caution">
    <text evidence="6">Lacks conserved residue(s) required for the propagation of feature annotation.</text>
</comment>
<feature type="site" description="Raises pKa of active site His" evidence="6">
    <location>
        <position position="149"/>
    </location>
</feature>
<comment type="function">
    <text evidence="6">Catalyzes the transfer of a formyl group from 10-formyltetrahydrofolate to 5-phospho-ribosyl-glycinamide (GAR), producing 5-phospho-ribosyl-N-formylglycinamide (FGAR) and tetrahydrofolate.</text>
</comment>
<comment type="caution">
    <text evidence="8">The sequence shown here is derived from an EMBL/GenBank/DDBJ whole genome shotgun (WGS) entry which is preliminary data.</text>
</comment>
<evidence type="ECO:0000256" key="3">
    <source>
        <dbReference type="ARBA" id="ARBA00022755"/>
    </source>
</evidence>
<evidence type="ECO:0000259" key="7">
    <source>
        <dbReference type="Pfam" id="PF00551"/>
    </source>
</evidence>
<feature type="binding site" evidence="6">
    <location>
        <begin position="16"/>
        <end position="18"/>
    </location>
    <ligand>
        <name>N(1)-(5-phospho-beta-D-ribosyl)glycinamide</name>
        <dbReference type="ChEBI" id="CHEBI:143788"/>
    </ligand>
</feature>
<dbReference type="Gene3D" id="3.40.50.170">
    <property type="entry name" value="Formyl transferase, N-terminal domain"/>
    <property type="match status" value="1"/>
</dbReference>
<dbReference type="PANTHER" id="PTHR43369:SF2">
    <property type="entry name" value="PHOSPHORIBOSYLGLYCINAMIDE FORMYLTRANSFERASE"/>
    <property type="match status" value="1"/>
</dbReference>
<keyword evidence="3 6" id="KW-0658">Purine biosynthesis</keyword>
<evidence type="ECO:0000256" key="1">
    <source>
        <dbReference type="ARBA" id="ARBA00005054"/>
    </source>
</evidence>
<dbReference type="GO" id="GO:0005829">
    <property type="term" value="C:cytosol"/>
    <property type="evidence" value="ECO:0007669"/>
    <property type="project" value="TreeGrafter"/>
</dbReference>
<dbReference type="InterPro" id="IPR001555">
    <property type="entry name" value="GART_AS"/>
</dbReference>
<dbReference type="GO" id="GO:0006189">
    <property type="term" value="P:'de novo' IMP biosynthetic process"/>
    <property type="evidence" value="ECO:0007669"/>
    <property type="project" value="UniProtKB-UniRule"/>
</dbReference>
<dbReference type="EMBL" id="VZDO01000004">
    <property type="protein sequence ID" value="KAB0680691.1"/>
    <property type="molecule type" value="Genomic_DNA"/>
</dbReference>
<dbReference type="CDD" id="cd08645">
    <property type="entry name" value="FMT_core_GART"/>
    <property type="match status" value="1"/>
</dbReference>
<evidence type="ECO:0000256" key="4">
    <source>
        <dbReference type="ARBA" id="ARBA00038440"/>
    </source>
</evidence>
<dbReference type="RefSeq" id="WP_150968843.1">
    <property type="nucleotide sequence ID" value="NZ_VZDO01000004.1"/>
</dbReference>
<accession>A0A7V7PQM2</accession>
<comment type="pathway">
    <text evidence="1 6">Purine metabolism; IMP biosynthesis via de novo pathway; N(2)-formyl-N(1)-(5-phospho-D-ribosyl)glycinamide from N(1)-(5-phospho-D-ribosyl)glycinamide (10-formyl THF route): step 1/1.</text>
</comment>
<dbReference type="SUPFAM" id="SSF53328">
    <property type="entry name" value="Formyltransferase"/>
    <property type="match status" value="1"/>
</dbReference>
<dbReference type="GO" id="GO:0004644">
    <property type="term" value="F:phosphoribosylglycinamide formyltransferase activity"/>
    <property type="evidence" value="ECO:0007669"/>
    <property type="project" value="UniProtKB-UniRule"/>
</dbReference>
<evidence type="ECO:0000256" key="2">
    <source>
        <dbReference type="ARBA" id="ARBA00022679"/>
    </source>
</evidence>
<dbReference type="EC" id="2.1.2.2" evidence="6"/>
<comment type="catalytic activity">
    <reaction evidence="5 6">
        <text>N(1)-(5-phospho-beta-D-ribosyl)glycinamide + (6R)-10-formyltetrahydrofolate = N(2)-formyl-N(1)-(5-phospho-beta-D-ribosyl)glycinamide + (6S)-5,6,7,8-tetrahydrofolate + H(+)</text>
        <dbReference type="Rhea" id="RHEA:15053"/>
        <dbReference type="ChEBI" id="CHEBI:15378"/>
        <dbReference type="ChEBI" id="CHEBI:57453"/>
        <dbReference type="ChEBI" id="CHEBI:143788"/>
        <dbReference type="ChEBI" id="CHEBI:147286"/>
        <dbReference type="ChEBI" id="CHEBI:195366"/>
        <dbReference type="EC" id="2.1.2.2"/>
    </reaction>
</comment>
<feature type="domain" description="Formyl transferase N-terminal" evidence="7">
    <location>
        <begin position="6"/>
        <end position="186"/>
    </location>
</feature>
<feature type="binding site" evidence="6">
    <location>
        <position position="111"/>
    </location>
    <ligand>
        <name>(6R)-10-formyltetrahydrofolate</name>
        <dbReference type="ChEBI" id="CHEBI:195366"/>
    </ligand>
</feature>
<protein>
    <recommendedName>
        <fullName evidence="6">Phosphoribosylglycinamide formyltransferase</fullName>
        <ecNumber evidence="6">2.1.2.2</ecNumber>
    </recommendedName>
    <alternativeName>
        <fullName evidence="6">5'-phosphoribosylglycinamide transformylase</fullName>
    </alternativeName>
    <alternativeName>
        <fullName evidence="6">GAR transformylase</fullName>
        <shortName evidence="6">GART</shortName>
    </alternativeName>
</protein>
<dbReference type="HAMAP" id="MF_01930">
    <property type="entry name" value="PurN"/>
    <property type="match status" value="1"/>
</dbReference>
<dbReference type="NCBIfam" id="TIGR00639">
    <property type="entry name" value="PurN"/>
    <property type="match status" value="1"/>
</dbReference>
<name>A0A7V7PQM2_9HYPH</name>
<dbReference type="InterPro" id="IPR002376">
    <property type="entry name" value="Formyl_transf_N"/>
</dbReference>
<evidence type="ECO:0000256" key="5">
    <source>
        <dbReference type="ARBA" id="ARBA00047664"/>
    </source>
</evidence>
<dbReference type="Pfam" id="PF00551">
    <property type="entry name" value="Formyl_trans_N"/>
    <property type="match status" value="1"/>
</dbReference>
<dbReference type="UniPathway" id="UPA00074">
    <property type="reaction ID" value="UER00126"/>
</dbReference>
<gene>
    <name evidence="6" type="primary">purN</name>
    <name evidence="8" type="ORF">F6X38_06695</name>
</gene>